<gene>
    <name evidence="2" type="ORF">B1140B01.7</name>
</gene>
<dbReference type="AlphaFoldDB" id="Q60DT2"/>
<name>Q60DT2_ORYSJ</name>
<evidence type="ECO:0000313" key="3">
    <source>
        <dbReference type="Proteomes" id="UP000000763"/>
    </source>
</evidence>
<evidence type="ECO:0000313" key="2">
    <source>
        <dbReference type="EMBL" id="AAU90126.1"/>
    </source>
</evidence>
<sequence length="119" mass="13030">MPSVRPALKRRSDRPIHGDVSPVAPQINQAVVRLDLPLGFQFHPTDEPLSLAGPSLSSLSHAMDQTHHPEIVVLVIGPNSPSSPQALRSLRPFALLPRRRQLCEDCGNGGDREHRHTSS</sequence>
<feature type="region of interest" description="Disordered" evidence="1">
    <location>
        <begin position="1"/>
        <end position="22"/>
    </location>
</feature>
<dbReference type="EMBL" id="AC145271">
    <property type="protein sequence ID" value="AAU90126.1"/>
    <property type="molecule type" value="Genomic_DNA"/>
</dbReference>
<proteinExistence type="predicted"/>
<dbReference type="Proteomes" id="UP000000763">
    <property type="component" value="Chromosome 5"/>
</dbReference>
<reference evidence="3" key="2">
    <citation type="journal article" date="2008" name="Nucleic Acids Res.">
        <title>The rice annotation project database (RAP-DB): 2008 update.</title>
        <authorList>
            <consortium name="The rice annotation project (RAP)"/>
        </authorList>
    </citation>
    <scope>GENOME REANNOTATION</scope>
    <source>
        <strain evidence="3">cv. Nipponbare</strain>
    </source>
</reference>
<reference evidence="3" key="1">
    <citation type="journal article" date="2005" name="Nature">
        <title>The map-based sequence of the rice genome.</title>
        <authorList>
            <consortium name="International rice genome sequencing project (IRGSP)"/>
            <person name="Matsumoto T."/>
            <person name="Wu J."/>
            <person name="Kanamori H."/>
            <person name="Katayose Y."/>
            <person name="Fujisawa M."/>
            <person name="Namiki N."/>
            <person name="Mizuno H."/>
            <person name="Yamamoto K."/>
            <person name="Antonio B.A."/>
            <person name="Baba T."/>
            <person name="Sakata K."/>
            <person name="Nagamura Y."/>
            <person name="Aoki H."/>
            <person name="Arikawa K."/>
            <person name="Arita K."/>
            <person name="Bito T."/>
            <person name="Chiden Y."/>
            <person name="Fujitsuka N."/>
            <person name="Fukunaka R."/>
            <person name="Hamada M."/>
            <person name="Harada C."/>
            <person name="Hayashi A."/>
            <person name="Hijishita S."/>
            <person name="Honda M."/>
            <person name="Hosokawa S."/>
            <person name="Ichikawa Y."/>
            <person name="Idonuma A."/>
            <person name="Iijima M."/>
            <person name="Ikeda M."/>
            <person name="Ikeno M."/>
            <person name="Ito K."/>
            <person name="Ito S."/>
            <person name="Ito T."/>
            <person name="Ito Y."/>
            <person name="Ito Y."/>
            <person name="Iwabuchi A."/>
            <person name="Kamiya K."/>
            <person name="Karasawa W."/>
            <person name="Kurita K."/>
            <person name="Katagiri S."/>
            <person name="Kikuta A."/>
            <person name="Kobayashi H."/>
            <person name="Kobayashi N."/>
            <person name="Machita K."/>
            <person name="Maehara T."/>
            <person name="Masukawa M."/>
            <person name="Mizubayashi T."/>
            <person name="Mukai Y."/>
            <person name="Nagasaki H."/>
            <person name="Nagata Y."/>
            <person name="Naito S."/>
            <person name="Nakashima M."/>
            <person name="Nakama Y."/>
            <person name="Nakamichi Y."/>
            <person name="Nakamura M."/>
            <person name="Meguro A."/>
            <person name="Negishi M."/>
            <person name="Ohta I."/>
            <person name="Ohta T."/>
            <person name="Okamoto M."/>
            <person name="Ono N."/>
            <person name="Saji S."/>
            <person name="Sakaguchi M."/>
            <person name="Sakai K."/>
            <person name="Shibata M."/>
            <person name="Shimokawa T."/>
            <person name="Song J."/>
            <person name="Takazaki Y."/>
            <person name="Terasawa K."/>
            <person name="Tsugane M."/>
            <person name="Tsuji K."/>
            <person name="Ueda S."/>
            <person name="Waki K."/>
            <person name="Yamagata H."/>
            <person name="Yamamoto M."/>
            <person name="Yamamoto S."/>
            <person name="Yamane H."/>
            <person name="Yoshiki S."/>
            <person name="Yoshihara R."/>
            <person name="Yukawa K."/>
            <person name="Zhong H."/>
            <person name="Yano M."/>
            <person name="Yuan Q."/>
            <person name="Ouyang S."/>
            <person name="Liu J."/>
            <person name="Jones K.M."/>
            <person name="Gansberger K."/>
            <person name="Moffat K."/>
            <person name="Hill J."/>
            <person name="Bera J."/>
            <person name="Fadrosh D."/>
            <person name="Jin S."/>
            <person name="Johri S."/>
            <person name="Kim M."/>
            <person name="Overton L."/>
            <person name="Reardon M."/>
            <person name="Tsitrin T."/>
            <person name="Vuong H."/>
            <person name="Weaver B."/>
            <person name="Ciecko A."/>
            <person name="Tallon L."/>
            <person name="Jackson J."/>
            <person name="Pai G."/>
            <person name="Aken S.V."/>
            <person name="Utterback T."/>
            <person name="Reidmuller S."/>
            <person name="Feldblyum T."/>
            <person name="Hsiao J."/>
            <person name="Zismann V."/>
            <person name="Iobst S."/>
            <person name="de Vazeille A.R."/>
            <person name="Buell C.R."/>
            <person name="Ying K."/>
            <person name="Li Y."/>
            <person name="Lu T."/>
            <person name="Huang Y."/>
            <person name="Zhao Q."/>
            <person name="Feng Q."/>
            <person name="Zhang L."/>
            <person name="Zhu J."/>
            <person name="Weng Q."/>
            <person name="Mu J."/>
            <person name="Lu Y."/>
            <person name="Fan D."/>
            <person name="Liu Y."/>
            <person name="Guan J."/>
            <person name="Zhang Y."/>
            <person name="Yu S."/>
            <person name="Liu X."/>
            <person name="Zhang Y."/>
            <person name="Hong G."/>
            <person name="Han B."/>
            <person name="Choisne N."/>
            <person name="Demange N."/>
            <person name="Orjeda G."/>
            <person name="Samain S."/>
            <person name="Cattolico L."/>
            <person name="Pelletier E."/>
            <person name="Couloux A."/>
            <person name="Segurens B."/>
            <person name="Wincker P."/>
            <person name="D'Hont A."/>
            <person name="Scarpelli C."/>
            <person name="Weissenbach J."/>
            <person name="Salanoubat M."/>
            <person name="Quetier F."/>
            <person name="Yu Y."/>
            <person name="Kim H.R."/>
            <person name="Rambo T."/>
            <person name="Currie J."/>
            <person name="Collura K."/>
            <person name="Luo M."/>
            <person name="Yang T."/>
            <person name="Ammiraju J.S.S."/>
            <person name="Engler F."/>
            <person name="Soderlund C."/>
            <person name="Wing R.A."/>
            <person name="Palmer L.E."/>
            <person name="de la Bastide M."/>
            <person name="Spiegel L."/>
            <person name="Nascimento L."/>
            <person name="Zutavern T."/>
            <person name="O'Shaughnessy A."/>
            <person name="Dike S."/>
            <person name="Dedhia N."/>
            <person name="Preston R."/>
            <person name="Balija V."/>
            <person name="McCombie W.R."/>
            <person name="Chow T."/>
            <person name="Chen H."/>
            <person name="Chung M."/>
            <person name="Chen C."/>
            <person name="Shaw J."/>
            <person name="Wu H."/>
            <person name="Hsiao K."/>
            <person name="Chao Y."/>
            <person name="Chu M."/>
            <person name="Cheng C."/>
            <person name="Hour A."/>
            <person name="Lee P."/>
            <person name="Lin S."/>
            <person name="Lin Y."/>
            <person name="Liou J."/>
            <person name="Liu S."/>
            <person name="Hsing Y."/>
            <person name="Raghuvanshi S."/>
            <person name="Mohanty A."/>
            <person name="Bharti A.K."/>
            <person name="Gaur A."/>
            <person name="Gupta V."/>
            <person name="Kumar D."/>
            <person name="Ravi V."/>
            <person name="Vij S."/>
            <person name="Kapur A."/>
            <person name="Khurana P."/>
            <person name="Khurana P."/>
            <person name="Khurana J.P."/>
            <person name="Tyagi A.K."/>
            <person name="Gaikwad K."/>
            <person name="Singh A."/>
            <person name="Dalal V."/>
            <person name="Srivastava S."/>
            <person name="Dixit A."/>
            <person name="Pal A.K."/>
            <person name="Ghazi I.A."/>
            <person name="Yadav M."/>
            <person name="Pandit A."/>
            <person name="Bhargava A."/>
            <person name="Sureshbabu K."/>
            <person name="Batra K."/>
            <person name="Sharma T.R."/>
            <person name="Mohapatra T."/>
            <person name="Singh N.K."/>
            <person name="Messing J."/>
            <person name="Nelson A.B."/>
            <person name="Fuks G."/>
            <person name="Kavchok S."/>
            <person name="Keizer G."/>
            <person name="Linton E."/>
            <person name="Llaca V."/>
            <person name="Song R."/>
            <person name="Tanyolac B."/>
            <person name="Young S."/>
            <person name="Ho-Il K."/>
            <person name="Hahn J.H."/>
            <person name="Sangsakoo G."/>
            <person name="Vanavichit A."/>
            <person name="de Mattos Luiz.A.T."/>
            <person name="Zimmer P.D."/>
            <person name="Malone G."/>
            <person name="Dellagostin O."/>
            <person name="de Oliveira A.C."/>
            <person name="Bevan M."/>
            <person name="Bancroft I."/>
            <person name="Minx P."/>
            <person name="Cordum H."/>
            <person name="Wilson R."/>
            <person name="Cheng Z."/>
            <person name="Jin W."/>
            <person name="Jiang J."/>
            <person name="Leong S.A."/>
            <person name="Iwama H."/>
            <person name="Gojobori T."/>
            <person name="Itoh T."/>
            <person name="Niimura Y."/>
            <person name="Fujii Y."/>
            <person name="Habara T."/>
            <person name="Sakai H."/>
            <person name="Sato Y."/>
            <person name="Wilson G."/>
            <person name="Kumar K."/>
            <person name="McCouch S."/>
            <person name="Juretic N."/>
            <person name="Hoen D."/>
            <person name="Wright S."/>
            <person name="Bruskiewich R."/>
            <person name="Bureau T."/>
            <person name="Miyao A."/>
            <person name="Hirochika H."/>
            <person name="Nishikawa T."/>
            <person name="Kadowaki K."/>
            <person name="Sugiura M."/>
            <person name="Burr B."/>
            <person name="Sasaki T."/>
        </authorList>
    </citation>
    <scope>NUCLEOTIDE SEQUENCE [LARGE SCALE GENOMIC DNA]</scope>
    <source>
        <strain evidence="3">cv. Nipponbare</strain>
    </source>
</reference>
<evidence type="ECO:0000256" key="1">
    <source>
        <dbReference type="SAM" id="MobiDB-lite"/>
    </source>
</evidence>
<accession>Q60DT2</accession>
<protein>
    <submittedName>
        <fullName evidence="2">Uncharacterized protein</fullName>
    </submittedName>
</protein>
<organism evidence="2 3">
    <name type="scientific">Oryza sativa subsp. japonica</name>
    <name type="common">Rice</name>
    <dbReference type="NCBI Taxonomy" id="39947"/>
    <lineage>
        <taxon>Eukaryota</taxon>
        <taxon>Viridiplantae</taxon>
        <taxon>Streptophyta</taxon>
        <taxon>Embryophyta</taxon>
        <taxon>Tracheophyta</taxon>
        <taxon>Spermatophyta</taxon>
        <taxon>Magnoliopsida</taxon>
        <taxon>Liliopsida</taxon>
        <taxon>Poales</taxon>
        <taxon>Poaceae</taxon>
        <taxon>BOP clade</taxon>
        <taxon>Oryzoideae</taxon>
        <taxon>Oryzeae</taxon>
        <taxon>Oryzinae</taxon>
        <taxon>Oryza</taxon>
        <taxon>Oryza sativa</taxon>
    </lineage>
</organism>